<feature type="transmembrane region" description="Helical" evidence="1">
    <location>
        <begin position="6"/>
        <end position="30"/>
    </location>
</feature>
<proteinExistence type="predicted"/>
<dbReference type="Proteomes" id="UP000245793">
    <property type="component" value="Unassembled WGS sequence"/>
</dbReference>
<feature type="transmembrane region" description="Helical" evidence="1">
    <location>
        <begin position="42"/>
        <end position="63"/>
    </location>
</feature>
<evidence type="ECO:0000313" key="3">
    <source>
        <dbReference type="Proteomes" id="UP000245793"/>
    </source>
</evidence>
<organism evidence="2 3">
    <name type="scientific">Ezakiella coagulans</name>
    <dbReference type="NCBI Taxonomy" id="46507"/>
    <lineage>
        <taxon>Bacteria</taxon>
        <taxon>Bacillati</taxon>
        <taxon>Bacillota</taxon>
        <taxon>Tissierellia</taxon>
        <taxon>Ezakiella</taxon>
    </lineage>
</organism>
<keyword evidence="1" id="KW-0812">Transmembrane</keyword>
<reference evidence="2 3" key="1">
    <citation type="submission" date="2018-04" db="EMBL/GenBank/DDBJ databases">
        <title>Genomic Encyclopedia of Type Strains, Phase IV (KMG-IV): sequencing the most valuable type-strain genomes for metagenomic binning, comparative biology and taxonomic classification.</title>
        <authorList>
            <person name="Goeker M."/>
        </authorList>
    </citation>
    <scope>NUCLEOTIDE SEQUENCE [LARGE SCALE GENOMIC DNA]</scope>
    <source>
        <strain evidence="2 3">DSM 20705</strain>
    </source>
</reference>
<evidence type="ECO:0000256" key="1">
    <source>
        <dbReference type="SAM" id="Phobius"/>
    </source>
</evidence>
<feature type="transmembrane region" description="Helical" evidence="1">
    <location>
        <begin position="75"/>
        <end position="96"/>
    </location>
</feature>
<accession>A0A2U1E4S4</accession>
<dbReference type="Pfam" id="PF14387">
    <property type="entry name" value="DUF4418"/>
    <property type="match status" value="1"/>
</dbReference>
<evidence type="ECO:0000313" key="2">
    <source>
        <dbReference type="EMBL" id="PVY94953.1"/>
    </source>
</evidence>
<sequence>MKRDKIIGVIFIALGILVALTPCIIAPTCGPMENGMFMKCHWMGRAVMGSGVMMAILGCAYFYVCSSSVKFAFGFSSFIVGIYTLLLPAYLIGGCMNKEMMCQAKTMPTVYIFAGIYTLLGLAAMILNRRRDASCRCE</sequence>
<protein>
    <submittedName>
        <fullName evidence="2">Uncharacterized protein DUF4418</fullName>
    </submittedName>
</protein>
<keyword evidence="1" id="KW-1133">Transmembrane helix</keyword>
<feature type="transmembrane region" description="Helical" evidence="1">
    <location>
        <begin position="108"/>
        <end position="127"/>
    </location>
</feature>
<gene>
    <name evidence="2" type="ORF">C7381_103193</name>
</gene>
<dbReference type="AlphaFoldDB" id="A0A2U1E4S4"/>
<keyword evidence="1" id="KW-0472">Membrane</keyword>
<dbReference type="RefSeq" id="WP_116479946.1">
    <property type="nucleotide sequence ID" value="NZ_QEKV01000003.1"/>
</dbReference>
<keyword evidence="3" id="KW-1185">Reference proteome</keyword>
<comment type="caution">
    <text evidence="2">The sequence shown here is derived from an EMBL/GenBank/DDBJ whole genome shotgun (WGS) entry which is preliminary data.</text>
</comment>
<name>A0A2U1E4S4_9FIRM</name>
<dbReference type="InterPro" id="IPR025531">
    <property type="entry name" value="DUF4418"/>
</dbReference>
<dbReference type="EMBL" id="QEKV01000003">
    <property type="protein sequence ID" value="PVY94953.1"/>
    <property type="molecule type" value="Genomic_DNA"/>
</dbReference>